<proteinExistence type="predicted"/>
<dbReference type="Proteomes" id="UP000826271">
    <property type="component" value="Unassembled WGS sequence"/>
</dbReference>
<reference evidence="2" key="1">
    <citation type="submission" date="2019-10" db="EMBL/GenBank/DDBJ databases">
        <authorList>
            <person name="Zhang R."/>
            <person name="Pan Y."/>
            <person name="Wang J."/>
            <person name="Ma R."/>
            <person name="Yu S."/>
        </authorList>
    </citation>
    <scope>NUCLEOTIDE SEQUENCE</scope>
    <source>
        <strain evidence="2">LA-IB0</strain>
        <tissue evidence="2">Leaf</tissue>
    </source>
</reference>
<gene>
    <name evidence="2" type="ORF">BUALT_Bualt04G0085200</name>
</gene>
<accession>A0AAV6XMD5</accession>
<dbReference type="InterPro" id="IPR024752">
    <property type="entry name" value="Myb/SANT-like_dom"/>
</dbReference>
<keyword evidence="3" id="KW-1185">Reference proteome</keyword>
<dbReference type="AlphaFoldDB" id="A0AAV6XMD5"/>
<comment type="caution">
    <text evidence="2">The sequence shown here is derived from an EMBL/GenBank/DDBJ whole genome shotgun (WGS) entry which is preliminary data.</text>
</comment>
<evidence type="ECO:0000313" key="3">
    <source>
        <dbReference type="Proteomes" id="UP000826271"/>
    </source>
</evidence>
<protein>
    <recommendedName>
        <fullName evidence="1">Myb/SANT-like domain-containing protein</fullName>
    </recommendedName>
</protein>
<organism evidence="2 3">
    <name type="scientific">Buddleja alternifolia</name>
    <dbReference type="NCBI Taxonomy" id="168488"/>
    <lineage>
        <taxon>Eukaryota</taxon>
        <taxon>Viridiplantae</taxon>
        <taxon>Streptophyta</taxon>
        <taxon>Embryophyta</taxon>
        <taxon>Tracheophyta</taxon>
        <taxon>Spermatophyta</taxon>
        <taxon>Magnoliopsida</taxon>
        <taxon>eudicotyledons</taxon>
        <taxon>Gunneridae</taxon>
        <taxon>Pentapetalae</taxon>
        <taxon>asterids</taxon>
        <taxon>lamiids</taxon>
        <taxon>Lamiales</taxon>
        <taxon>Scrophulariaceae</taxon>
        <taxon>Buddlejeae</taxon>
        <taxon>Buddleja</taxon>
    </lineage>
</organism>
<dbReference type="EMBL" id="WHWC01000004">
    <property type="protein sequence ID" value="KAG8384119.1"/>
    <property type="molecule type" value="Genomic_DNA"/>
</dbReference>
<name>A0AAV6XMD5_9LAMI</name>
<sequence length="99" mass="11539">MDGINQAAHGWTVEAKNFFIDLLHEVRGCNDIRGNSVDNNLLESWSNRLNHKLGGFTISSVQNRFDMLYRWFHIFNVITSDSGFHWDRVENLIKSSKKK</sequence>
<feature type="domain" description="Myb/SANT-like" evidence="1">
    <location>
        <begin position="11"/>
        <end position="96"/>
    </location>
</feature>
<evidence type="ECO:0000313" key="2">
    <source>
        <dbReference type="EMBL" id="KAG8384119.1"/>
    </source>
</evidence>
<evidence type="ECO:0000259" key="1">
    <source>
        <dbReference type="Pfam" id="PF12776"/>
    </source>
</evidence>
<dbReference type="Pfam" id="PF12776">
    <property type="entry name" value="Myb_DNA-bind_3"/>
    <property type="match status" value="1"/>
</dbReference>